<proteinExistence type="predicted"/>
<accession>A0AAV7NF08</accession>
<dbReference type="Gene3D" id="2.30.30.140">
    <property type="match status" value="1"/>
</dbReference>
<dbReference type="Pfam" id="PF00567">
    <property type="entry name" value="TUDOR"/>
    <property type="match status" value="1"/>
</dbReference>
<dbReference type="PROSITE" id="PS50304">
    <property type="entry name" value="TUDOR"/>
    <property type="match status" value="1"/>
</dbReference>
<keyword evidence="3" id="KW-1185">Reference proteome</keyword>
<comment type="caution">
    <text evidence="2">The sequence shown here is derived from an EMBL/GenBank/DDBJ whole genome shotgun (WGS) entry which is preliminary data.</text>
</comment>
<feature type="domain" description="Tudor" evidence="1">
    <location>
        <begin position="50"/>
        <end position="110"/>
    </location>
</feature>
<dbReference type="InterPro" id="IPR002999">
    <property type="entry name" value="Tudor"/>
</dbReference>
<sequence length="162" mass="18401">LFISLNSNECMNLLSDTDDSGLSCNSHVDSLESELHNCNQNTEALLPLHDFRSEMPCLAQYTDEQLYRAKLISIVLYDPVKIIVQHVDYGSSATLTTDRIFQIPVSLMQYPTRALKVKLKGFKPPLDDGETTRIPYRPAWSMEALYVMMDYLDGKQLYASTV</sequence>
<evidence type="ECO:0000313" key="2">
    <source>
        <dbReference type="EMBL" id="KAJ1113737.1"/>
    </source>
</evidence>
<dbReference type="SMART" id="SM00333">
    <property type="entry name" value="TUDOR"/>
    <property type="match status" value="1"/>
</dbReference>
<dbReference type="PANTHER" id="PTHR16442">
    <property type="entry name" value="RING FINGER PROTEIN 17"/>
    <property type="match status" value="1"/>
</dbReference>
<organism evidence="2 3">
    <name type="scientific">Pleurodeles waltl</name>
    <name type="common">Iberian ribbed newt</name>
    <dbReference type="NCBI Taxonomy" id="8319"/>
    <lineage>
        <taxon>Eukaryota</taxon>
        <taxon>Metazoa</taxon>
        <taxon>Chordata</taxon>
        <taxon>Craniata</taxon>
        <taxon>Vertebrata</taxon>
        <taxon>Euteleostomi</taxon>
        <taxon>Amphibia</taxon>
        <taxon>Batrachia</taxon>
        <taxon>Caudata</taxon>
        <taxon>Salamandroidea</taxon>
        <taxon>Salamandridae</taxon>
        <taxon>Pleurodelinae</taxon>
        <taxon>Pleurodeles</taxon>
    </lineage>
</organism>
<feature type="non-terminal residue" evidence="2">
    <location>
        <position position="162"/>
    </location>
</feature>
<gene>
    <name evidence="2" type="ORF">NDU88_001979</name>
</gene>
<dbReference type="EMBL" id="JANPWB010000012">
    <property type="protein sequence ID" value="KAJ1113737.1"/>
    <property type="molecule type" value="Genomic_DNA"/>
</dbReference>
<evidence type="ECO:0000313" key="3">
    <source>
        <dbReference type="Proteomes" id="UP001066276"/>
    </source>
</evidence>
<dbReference type="AlphaFoldDB" id="A0AAV7NF08"/>
<dbReference type="Proteomes" id="UP001066276">
    <property type="component" value="Chromosome 8"/>
</dbReference>
<protein>
    <recommendedName>
        <fullName evidence="1">Tudor domain-containing protein</fullName>
    </recommendedName>
</protein>
<feature type="non-terminal residue" evidence="2">
    <location>
        <position position="1"/>
    </location>
</feature>
<reference evidence="2" key="1">
    <citation type="journal article" date="2022" name="bioRxiv">
        <title>Sequencing and chromosome-scale assembly of the giantPleurodeles waltlgenome.</title>
        <authorList>
            <person name="Brown T."/>
            <person name="Elewa A."/>
            <person name="Iarovenko S."/>
            <person name="Subramanian E."/>
            <person name="Araus A.J."/>
            <person name="Petzold A."/>
            <person name="Susuki M."/>
            <person name="Suzuki K.-i.T."/>
            <person name="Hayashi T."/>
            <person name="Toyoda A."/>
            <person name="Oliveira C."/>
            <person name="Osipova E."/>
            <person name="Leigh N.D."/>
            <person name="Simon A."/>
            <person name="Yun M.H."/>
        </authorList>
    </citation>
    <scope>NUCLEOTIDE SEQUENCE</scope>
    <source>
        <strain evidence="2">20211129_DDA</strain>
        <tissue evidence="2">Liver</tissue>
    </source>
</reference>
<dbReference type="PANTHER" id="PTHR16442:SF1">
    <property type="entry name" value="RING FINGER PROTEIN 17"/>
    <property type="match status" value="1"/>
</dbReference>
<dbReference type="SUPFAM" id="SSF63748">
    <property type="entry name" value="Tudor/PWWP/MBT"/>
    <property type="match status" value="1"/>
</dbReference>
<name>A0AAV7NF08_PLEWA</name>
<evidence type="ECO:0000259" key="1">
    <source>
        <dbReference type="PROSITE" id="PS50304"/>
    </source>
</evidence>